<feature type="domain" description="DALR anticodon binding" evidence="11">
    <location>
        <begin position="577"/>
        <end position="685"/>
    </location>
</feature>
<dbReference type="GO" id="GO:0006420">
    <property type="term" value="P:arginyl-tRNA aminoacylation"/>
    <property type="evidence" value="ECO:0007669"/>
    <property type="project" value="InterPro"/>
</dbReference>
<keyword evidence="3 10" id="KW-0963">Cytoplasm</keyword>
<evidence type="ECO:0000256" key="8">
    <source>
        <dbReference type="ARBA" id="ARBA00023146"/>
    </source>
</evidence>
<dbReference type="Pfam" id="PF02092">
    <property type="entry name" value="tRNA_synt_2f"/>
    <property type="match status" value="1"/>
</dbReference>
<evidence type="ECO:0000256" key="10">
    <source>
        <dbReference type="HAMAP-Rule" id="MF_00255"/>
    </source>
</evidence>
<name>A0A943I2S5_9FIRM</name>
<proteinExistence type="inferred from homology"/>
<gene>
    <name evidence="10 12" type="primary">glyS</name>
    <name evidence="12" type="ORF">KHX13_07935</name>
</gene>
<dbReference type="EMBL" id="JAGZCZ010000009">
    <property type="protein sequence ID" value="MBS5520234.1"/>
    <property type="molecule type" value="Genomic_DNA"/>
</dbReference>
<dbReference type="InterPro" id="IPR015944">
    <property type="entry name" value="Gly-tRNA-synth_bsu"/>
</dbReference>
<comment type="subunit">
    <text evidence="10">Tetramer of two alpha and two beta subunits.</text>
</comment>
<keyword evidence="6 10" id="KW-0067">ATP-binding</keyword>
<evidence type="ECO:0000256" key="5">
    <source>
        <dbReference type="ARBA" id="ARBA00022741"/>
    </source>
</evidence>
<dbReference type="HAMAP" id="MF_00255">
    <property type="entry name" value="Gly_tRNA_synth_beta"/>
    <property type="match status" value="1"/>
</dbReference>
<dbReference type="GO" id="GO:0006426">
    <property type="term" value="P:glycyl-tRNA aminoacylation"/>
    <property type="evidence" value="ECO:0007669"/>
    <property type="project" value="UniProtKB-UniRule"/>
</dbReference>
<comment type="subcellular location">
    <subcellularLocation>
        <location evidence="1 10">Cytoplasm</location>
    </subcellularLocation>
</comment>
<dbReference type="InterPro" id="IPR006194">
    <property type="entry name" value="Gly-tRNA-synth_heterodimer"/>
</dbReference>
<organism evidence="12 13">
    <name type="scientific">Acidaminococcus intestini</name>
    <dbReference type="NCBI Taxonomy" id="187327"/>
    <lineage>
        <taxon>Bacteria</taxon>
        <taxon>Bacillati</taxon>
        <taxon>Bacillota</taxon>
        <taxon>Negativicutes</taxon>
        <taxon>Acidaminococcales</taxon>
        <taxon>Acidaminococcaceae</taxon>
        <taxon>Acidaminococcus</taxon>
    </lineage>
</organism>
<dbReference type="Pfam" id="PF05746">
    <property type="entry name" value="DALR_1"/>
    <property type="match status" value="1"/>
</dbReference>
<evidence type="ECO:0000313" key="12">
    <source>
        <dbReference type="EMBL" id="MBS5520234.1"/>
    </source>
</evidence>
<dbReference type="AlphaFoldDB" id="A0A943I2S5"/>
<evidence type="ECO:0000256" key="6">
    <source>
        <dbReference type="ARBA" id="ARBA00022840"/>
    </source>
</evidence>
<dbReference type="GO" id="GO:0004814">
    <property type="term" value="F:arginine-tRNA ligase activity"/>
    <property type="evidence" value="ECO:0007669"/>
    <property type="project" value="InterPro"/>
</dbReference>
<protein>
    <recommendedName>
        <fullName evidence="10">Glycine--tRNA ligase beta subunit</fullName>
        <ecNumber evidence="10">6.1.1.14</ecNumber>
    </recommendedName>
    <alternativeName>
        <fullName evidence="10">Glycyl-tRNA synthetase beta subunit</fullName>
        <shortName evidence="10">GlyRS</shortName>
    </alternativeName>
</protein>
<dbReference type="InterPro" id="IPR008909">
    <property type="entry name" value="DALR_anticod-bd"/>
</dbReference>
<dbReference type="Proteomes" id="UP000754226">
    <property type="component" value="Unassembled WGS sequence"/>
</dbReference>
<evidence type="ECO:0000256" key="2">
    <source>
        <dbReference type="ARBA" id="ARBA00008226"/>
    </source>
</evidence>
<keyword evidence="7 10" id="KW-0648">Protein biosynthesis</keyword>
<dbReference type="NCBIfam" id="TIGR00211">
    <property type="entry name" value="glyS"/>
    <property type="match status" value="1"/>
</dbReference>
<comment type="caution">
    <text evidence="12">The sequence shown here is derived from an EMBL/GenBank/DDBJ whole genome shotgun (WGS) entry which is preliminary data.</text>
</comment>
<evidence type="ECO:0000313" key="13">
    <source>
        <dbReference type="Proteomes" id="UP000754226"/>
    </source>
</evidence>
<dbReference type="GO" id="GO:0005524">
    <property type="term" value="F:ATP binding"/>
    <property type="evidence" value="ECO:0007669"/>
    <property type="project" value="UniProtKB-UniRule"/>
</dbReference>
<dbReference type="PRINTS" id="PR01045">
    <property type="entry name" value="TRNASYNTHGB"/>
</dbReference>
<dbReference type="SUPFAM" id="SSF109604">
    <property type="entry name" value="HD-domain/PDEase-like"/>
    <property type="match status" value="1"/>
</dbReference>
<dbReference type="EC" id="6.1.1.14" evidence="10"/>
<dbReference type="GO" id="GO:0004820">
    <property type="term" value="F:glycine-tRNA ligase activity"/>
    <property type="evidence" value="ECO:0007669"/>
    <property type="project" value="UniProtKB-UniRule"/>
</dbReference>
<accession>A0A943I2S5</accession>
<evidence type="ECO:0000256" key="3">
    <source>
        <dbReference type="ARBA" id="ARBA00022490"/>
    </source>
</evidence>
<evidence type="ECO:0000259" key="11">
    <source>
        <dbReference type="SMART" id="SM00836"/>
    </source>
</evidence>
<dbReference type="PANTHER" id="PTHR30075">
    <property type="entry name" value="GLYCYL-TRNA SYNTHETASE"/>
    <property type="match status" value="1"/>
</dbReference>
<comment type="similarity">
    <text evidence="2 10">Belongs to the class-II aminoacyl-tRNA synthetase family.</text>
</comment>
<dbReference type="PROSITE" id="PS50861">
    <property type="entry name" value="AA_TRNA_LIGASE_II_GLYAB"/>
    <property type="match status" value="1"/>
</dbReference>
<evidence type="ECO:0000256" key="7">
    <source>
        <dbReference type="ARBA" id="ARBA00022917"/>
    </source>
</evidence>
<dbReference type="PANTHER" id="PTHR30075:SF2">
    <property type="entry name" value="GLYCINE--TRNA LIGASE, CHLOROPLASTIC_MITOCHONDRIAL 2"/>
    <property type="match status" value="1"/>
</dbReference>
<keyword evidence="5 10" id="KW-0547">Nucleotide-binding</keyword>
<keyword evidence="8 10" id="KW-0030">Aminoacyl-tRNA synthetase</keyword>
<keyword evidence="4 10" id="KW-0436">Ligase</keyword>
<dbReference type="SMART" id="SM00836">
    <property type="entry name" value="DALR_1"/>
    <property type="match status" value="1"/>
</dbReference>
<dbReference type="GO" id="GO:0005829">
    <property type="term" value="C:cytosol"/>
    <property type="evidence" value="ECO:0007669"/>
    <property type="project" value="TreeGrafter"/>
</dbReference>
<evidence type="ECO:0000256" key="9">
    <source>
        <dbReference type="ARBA" id="ARBA00047937"/>
    </source>
</evidence>
<evidence type="ECO:0000256" key="4">
    <source>
        <dbReference type="ARBA" id="ARBA00022598"/>
    </source>
</evidence>
<reference evidence="12" key="1">
    <citation type="submission" date="2021-02" db="EMBL/GenBank/DDBJ databases">
        <title>Infant gut strain persistence is associated with maternal origin, phylogeny, and functional potential including surface adhesion and iron acquisition.</title>
        <authorList>
            <person name="Lou Y.C."/>
        </authorList>
    </citation>
    <scope>NUCLEOTIDE SEQUENCE</scope>
    <source>
        <strain evidence="12">L3_106_000M1_dasL3_106_000M1_concoct_15</strain>
    </source>
</reference>
<comment type="catalytic activity">
    <reaction evidence="9 10">
        <text>tRNA(Gly) + glycine + ATP = glycyl-tRNA(Gly) + AMP + diphosphate</text>
        <dbReference type="Rhea" id="RHEA:16013"/>
        <dbReference type="Rhea" id="RHEA-COMP:9664"/>
        <dbReference type="Rhea" id="RHEA-COMP:9683"/>
        <dbReference type="ChEBI" id="CHEBI:30616"/>
        <dbReference type="ChEBI" id="CHEBI:33019"/>
        <dbReference type="ChEBI" id="CHEBI:57305"/>
        <dbReference type="ChEBI" id="CHEBI:78442"/>
        <dbReference type="ChEBI" id="CHEBI:78522"/>
        <dbReference type="ChEBI" id="CHEBI:456215"/>
        <dbReference type="EC" id="6.1.1.14"/>
    </reaction>
</comment>
<sequence>MATLLYEIGTEEMPAQYMPGILNNYKELAETKLKEARIPFEKVSVYGTPRRMAFVAEGVADRQEDMTTESKGPSLKIAFDQNGNPTKAVEGFARGQGVEVSALEKRDGYVYAIKHTQGGETKALLPALLDDILHSLSFPKTMRWADYDFGFVRPFHWMVALLDSEVIPVEANDVKSGNVTRGHRFLGSRTITIPSAEAYVKTLEENFIIVDVEKRRALIREQIEALGKKAGGHTAISEDLLDEVTYLVEYPTALCGSIDDKYLKLPKEAVITPMRDHQRYFPVLDDSGKLLPYFITVRNGNREHLDIVTHGNERVLRARLDDAVFFFENDRKKSLEAHREALHDVAFQRGMGNMYEKTERLEALTSYLAKESGVAADEKSLVRAARLSKADLVTGMVTEFTELQGTMGREYALLDGEGDTVSTAIGEQYMPRFAGDELPQTNEGRLLAIADKLDNITATFSRGEAPTGSQDPYALRRQALGILNIVTDGNIHFALTRAIKETLSRLPKTDQSEDKLAADIVEFFAQRSKNMMLDRGVRYDIVDAVLGAEGRDDLCDAFAAADALTAYLGTEKAPETLQAFTRVENITKKSRVEAPISETLLKEDAEKALFEAVKKAAETVHGRLLSRDFAGVLTACDSLSAPINRFFDDVMVMDKDEAVKQNRLALLTKIRSLIGCVGDVSLLVMK</sequence>
<evidence type="ECO:0000256" key="1">
    <source>
        <dbReference type="ARBA" id="ARBA00004496"/>
    </source>
</evidence>